<evidence type="ECO:0000256" key="5">
    <source>
        <dbReference type="ARBA" id="ARBA00022898"/>
    </source>
</evidence>
<dbReference type="FunFam" id="3.40.640.10:FF:000033">
    <property type="entry name" value="Aspartate aminotransferase"/>
    <property type="match status" value="1"/>
</dbReference>
<dbReference type="InterPro" id="IPR050596">
    <property type="entry name" value="AspAT/PAT-like"/>
</dbReference>
<dbReference type="InterPro" id="IPR015422">
    <property type="entry name" value="PyrdxlP-dep_Trfase_small"/>
</dbReference>
<dbReference type="Pfam" id="PF00155">
    <property type="entry name" value="Aminotran_1_2"/>
    <property type="match status" value="1"/>
</dbReference>
<evidence type="ECO:0000256" key="3">
    <source>
        <dbReference type="ARBA" id="ARBA00022576"/>
    </source>
</evidence>
<feature type="domain" description="Aminotransferase class I/classII large" evidence="7">
    <location>
        <begin position="30"/>
        <end position="389"/>
    </location>
</feature>
<dbReference type="PROSITE" id="PS00105">
    <property type="entry name" value="AA_TRANSFER_CLASS_1"/>
    <property type="match status" value="1"/>
</dbReference>
<keyword evidence="5" id="KW-0663">Pyridoxal phosphate</keyword>
<sequence>MLARRMQVIKASPSMAAKKKVDALRAAGRHIVDFTIGEPDLDTPEHIANAAVEAIGHGATKYTPSVGIRELLQAVAGKFERENGLSYSPDQLIVGTGAKQLIYTALAATLDEGDEVIIPAPFWVSYPDMVVLNGGKPVVVESTEQSGFKISAADLERAITDKTKWLLLNSPNNPTGAIYTETEFGQILAVLERHPQIHLMIDEIYEHFSYDSAYVSLASYSEDLNARTLLVNGVSKAYAMTGWRIGYAAGPAYLIKAMTTLISQTTSCASEPSQRAAVAALTQDQSCVREACRIFRERRDIIVPLLNAIPGIACAVPQGAFYVFPSVNGLLGKRTPEGKMLETDLDVVHFLLDSAGVAVLDGSAYGTPGFIRLSFATDLDTIKEGCEKIASVCSQLV</sequence>
<evidence type="ECO:0000256" key="1">
    <source>
        <dbReference type="ARBA" id="ARBA00001933"/>
    </source>
</evidence>
<dbReference type="GO" id="GO:0006520">
    <property type="term" value="P:amino acid metabolic process"/>
    <property type="evidence" value="ECO:0007669"/>
    <property type="project" value="InterPro"/>
</dbReference>
<evidence type="ECO:0000256" key="2">
    <source>
        <dbReference type="ARBA" id="ARBA00007441"/>
    </source>
</evidence>
<dbReference type="PATRIC" id="fig|1424334.3.peg.2309"/>
<evidence type="ECO:0000256" key="4">
    <source>
        <dbReference type="ARBA" id="ARBA00022679"/>
    </source>
</evidence>
<dbReference type="Gene3D" id="3.90.1150.10">
    <property type="entry name" value="Aspartate Aminotransferase, domain 1"/>
    <property type="match status" value="1"/>
</dbReference>
<dbReference type="GO" id="GO:0008483">
    <property type="term" value="F:transaminase activity"/>
    <property type="evidence" value="ECO:0007669"/>
    <property type="project" value="UniProtKB-KW"/>
</dbReference>
<dbReference type="PANTHER" id="PTHR46383">
    <property type="entry name" value="ASPARTATE AMINOTRANSFERASE"/>
    <property type="match status" value="1"/>
</dbReference>
<accession>V8QVP8</accession>
<reference evidence="8 9" key="1">
    <citation type="journal article" date="2014" name="Genome Announc.">
        <title>Draft Genome Sequence of Advenella kashmirensis Strain W13003, a Polycyclic Aromatic Hydrocarbon-Degrading Bacterium.</title>
        <authorList>
            <person name="Wang X."/>
            <person name="Jin D."/>
            <person name="Zhou L."/>
            <person name="Wu L."/>
            <person name="An W."/>
            <person name="Zhao L."/>
        </authorList>
    </citation>
    <scope>NUCLEOTIDE SEQUENCE [LARGE SCALE GENOMIC DNA]</scope>
    <source>
        <strain evidence="8 9">W13003</strain>
    </source>
</reference>
<evidence type="ECO:0000313" key="9">
    <source>
        <dbReference type="Proteomes" id="UP000018733"/>
    </source>
</evidence>
<dbReference type="eggNOG" id="COG0436">
    <property type="taxonomic scope" value="Bacteria"/>
</dbReference>
<dbReference type="AlphaFoldDB" id="V8QVP8"/>
<gene>
    <name evidence="8" type="ORF">W822_11470</name>
</gene>
<comment type="cofactor">
    <cofactor evidence="1 6">
        <name>pyridoxal 5'-phosphate</name>
        <dbReference type="ChEBI" id="CHEBI:597326"/>
    </cofactor>
</comment>
<dbReference type="InterPro" id="IPR015421">
    <property type="entry name" value="PyrdxlP-dep_Trfase_major"/>
</dbReference>
<dbReference type="InterPro" id="IPR015424">
    <property type="entry name" value="PyrdxlP-dep_Trfase"/>
</dbReference>
<comment type="similarity">
    <text evidence="2 6">Belongs to the class-I pyridoxal-phosphate-dependent aminotransferase family.</text>
</comment>
<keyword evidence="9" id="KW-1185">Reference proteome</keyword>
<keyword evidence="4 6" id="KW-0808">Transferase</keyword>
<comment type="caution">
    <text evidence="8">The sequence shown here is derived from an EMBL/GenBank/DDBJ whole genome shotgun (WGS) entry which is preliminary data.</text>
</comment>
<evidence type="ECO:0000256" key="6">
    <source>
        <dbReference type="RuleBase" id="RU000481"/>
    </source>
</evidence>
<dbReference type="GO" id="GO:0030170">
    <property type="term" value="F:pyridoxal phosphate binding"/>
    <property type="evidence" value="ECO:0007669"/>
    <property type="project" value="InterPro"/>
</dbReference>
<proteinExistence type="inferred from homology"/>
<organism evidence="8 9">
    <name type="scientific">Advenella kashmirensis W13003</name>
    <dbReference type="NCBI Taxonomy" id="1424334"/>
    <lineage>
        <taxon>Bacteria</taxon>
        <taxon>Pseudomonadati</taxon>
        <taxon>Pseudomonadota</taxon>
        <taxon>Betaproteobacteria</taxon>
        <taxon>Burkholderiales</taxon>
        <taxon>Alcaligenaceae</taxon>
    </lineage>
</organism>
<dbReference type="SUPFAM" id="SSF53383">
    <property type="entry name" value="PLP-dependent transferases"/>
    <property type="match status" value="1"/>
</dbReference>
<dbReference type="Proteomes" id="UP000018733">
    <property type="component" value="Unassembled WGS sequence"/>
</dbReference>
<protein>
    <recommendedName>
        <fullName evidence="6">Aminotransferase</fullName>
        <ecNumber evidence="6">2.6.1.-</ecNumber>
    </recommendedName>
</protein>
<dbReference type="HOGENOM" id="CLU_017584_4_3_4"/>
<evidence type="ECO:0000259" key="7">
    <source>
        <dbReference type="Pfam" id="PF00155"/>
    </source>
</evidence>
<dbReference type="STRING" id="1424334.W822_11470"/>
<dbReference type="Gene3D" id="3.40.640.10">
    <property type="entry name" value="Type I PLP-dependent aspartate aminotransferase-like (Major domain)"/>
    <property type="match status" value="1"/>
</dbReference>
<dbReference type="EMBL" id="AYXT01000009">
    <property type="protein sequence ID" value="ETF03400.1"/>
    <property type="molecule type" value="Genomic_DNA"/>
</dbReference>
<name>V8QVP8_9BURK</name>
<dbReference type="PANTHER" id="PTHR46383:SF1">
    <property type="entry name" value="ASPARTATE AMINOTRANSFERASE"/>
    <property type="match status" value="1"/>
</dbReference>
<dbReference type="CDD" id="cd00609">
    <property type="entry name" value="AAT_like"/>
    <property type="match status" value="1"/>
</dbReference>
<keyword evidence="3 6" id="KW-0032">Aminotransferase</keyword>
<dbReference type="InterPro" id="IPR004838">
    <property type="entry name" value="NHTrfase_class1_PyrdxlP-BS"/>
</dbReference>
<dbReference type="InterPro" id="IPR004839">
    <property type="entry name" value="Aminotransferase_I/II_large"/>
</dbReference>
<evidence type="ECO:0000313" key="8">
    <source>
        <dbReference type="EMBL" id="ETF03400.1"/>
    </source>
</evidence>
<dbReference type="EC" id="2.6.1.-" evidence="6"/>